<dbReference type="InterPro" id="IPR025345">
    <property type="entry name" value="DUF4249"/>
</dbReference>
<comment type="caution">
    <text evidence="2">The sequence shown here is derived from an EMBL/GenBank/DDBJ whole genome shotgun (WGS) entry which is preliminary data.</text>
</comment>
<reference evidence="2 3" key="1">
    <citation type="submission" date="2019-09" db="EMBL/GenBank/DDBJ databases">
        <title>Genome sequence and assembly of Taibaiella sp.</title>
        <authorList>
            <person name="Chhetri G."/>
        </authorList>
    </citation>
    <scope>NUCLEOTIDE SEQUENCE [LARGE SCALE GENOMIC DNA]</scope>
    <source>
        <strain evidence="2 3">KVB11</strain>
    </source>
</reference>
<dbReference type="EMBL" id="VWSH01000001">
    <property type="protein sequence ID" value="KAA5537400.1"/>
    <property type="molecule type" value="Genomic_DNA"/>
</dbReference>
<accession>A0A5M6CSN7</accession>
<dbReference type="Proteomes" id="UP000323632">
    <property type="component" value="Unassembled WGS sequence"/>
</dbReference>
<feature type="signal peptide" evidence="1">
    <location>
        <begin position="1"/>
        <end position="24"/>
    </location>
</feature>
<organism evidence="2 3">
    <name type="scientific">Taibaiella lutea</name>
    <dbReference type="NCBI Taxonomy" id="2608001"/>
    <lineage>
        <taxon>Bacteria</taxon>
        <taxon>Pseudomonadati</taxon>
        <taxon>Bacteroidota</taxon>
        <taxon>Chitinophagia</taxon>
        <taxon>Chitinophagales</taxon>
        <taxon>Chitinophagaceae</taxon>
        <taxon>Taibaiella</taxon>
    </lineage>
</organism>
<keyword evidence="3" id="KW-1185">Reference proteome</keyword>
<proteinExistence type="predicted"/>
<evidence type="ECO:0000313" key="3">
    <source>
        <dbReference type="Proteomes" id="UP000323632"/>
    </source>
</evidence>
<protein>
    <submittedName>
        <fullName evidence="2">DUF4249 domain-containing protein</fullName>
    </submittedName>
</protein>
<sequence>MKFIKSYHYLIAALLVLSTVSCQKVINVNLKETDKKLVIDAVLTDQKGGCVVKLSQTKEFYDDNSFTGISGAQVTISSNGQLLSTLHETSQGVYVDSDLKGNYGKAYELSVVLNGKSYTAVSTMPYLVPFDSAYAETQSFFGNNYTFATVMLQDPVDTQNNYRCIQYVNGKRTKGNFILDDDYSDGKRFESTLYFDQNDVDSIKSGDEIRIDLLGIDRPTYQYWFSFEQSASGGQGSAAPANPVSNIKGDALGYFSAQNTQTKIIIAP</sequence>
<name>A0A5M6CSN7_9BACT</name>
<evidence type="ECO:0000313" key="2">
    <source>
        <dbReference type="EMBL" id="KAA5537400.1"/>
    </source>
</evidence>
<keyword evidence="1" id="KW-0732">Signal</keyword>
<evidence type="ECO:0000256" key="1">
    <source>
        <dbReference type="SAM" id="SignalP"/>
    </source>
</evidence>
<dbReference type="RefSeq" id="WP_150031976.1">
    <property type="nucleotide sequence ID" value="NZ_VWSH01000001.1"/>
</dbReference>
<dbReference type="Pfam" id="PF14054">
    <property type="entry name" value="DUF4249"/>
    <property type="match status" value="1"/>
</dbReference>
<dbReference type="AlphaFoldDB" id="A0A5M6CSN7"/>
<gene>
    <name evidence="2" type="ORF">F0919_06915</name>
</gene>
<feature type="chain" id="PRO_5024296271" evidence="1">
    <location>
        <begin position="25"/>
        <end position="268"/>
    </location>
</feature>
<dbReference type="PROSITE" id="PS51257">
    <property type="entry name" value="PROKAR_LIPOPROTEIN"/>
    <property type="match status" value="1"/>
</dbReference>